<dbReference type="AlphaFoldDB" id="A0A1A8UA08"/>
<sequence length="68" mass="7478">VHTTSIGVCCDALLSLGQTENTALSTGFTQRFAIFEAQKLRLQLLSSPFVADMESSPTNFQTELIELR</sequence>
<reference evidence="1" key="1">
    <citation type="submission" date="2016-05" db="EMBL/GenBank/DDBJ databases">
        <authorList>
            <person name="Lavstsen T."/>
            <person name="Jespersen J.S."/>
        </authorList>
    </citation>
    <scope>NUCLEOTIDE SEQUENCE</scope>
    <source>
        <tissue evidence="1">Brain</tissue>
    </source>
</reference>
<dbReference type="EMBL" id="HAEJ01003491">
    <property type="protein sequence ID" value="SBS43948.1"/>
    <property type="molecule type" value="Transcribed_RNA"/>
</dbReference>
<protein>
    <submittedName>
        <fullName evidence="1">DEP domain containing 7</fullName>
    </submittedName>
</protein>
<feature type="non-terminal residue" evidence="1">
    <location>
        <position position="1"/>
    </location>
</feature>
<gene>
    <name evidence="1" type="primary">DEPDC7</name>
</gene>
<evidence type="ECO:0000313" key="1">
    <source>
        <dbReference type="EMBL" id="SBS43948.1"/>
    </source>
</evidence>
<feature type="non-terminal residue" evidence="1">
    <location>
        <position position="68"/>
    </location>
</feature>
<reference evidence="1" key="2">
    <citation type="submission" date="2016-06" db="EMBL/GenBank/DDBJ databases">
        <title>The genome of a short-lived fish provides insights into sex chromosome evolution and the genetic control of aging.</title>
        <authorList>
            <person name="Reichwald K."/>
            <person name="Felder M."/>
            <person name="Petzold A."/>
            <person name="Koch P."/>
            <person name="Groth M."/>
            <person name="Platzer M."/>
        </authorList>
    </citation>
    <scope>NUCLEOTIDE SEQUENCE</scope>
    <source>
        <tissue evidence="1">Brain</tissue>
    </source>
</reference>
<accession>A0A1A8UA08</accession>
<name>A0A1A8UA08_NOTFU</name>
<proteinExistence type="predicted"/>
<organism evidence="1">
    <name type="scientific">Nothobranchius furzeri</name>
    <name type="common">Turquoise killifish</name>
    <dbReference type="NCBI Taxonomy" id="105023"/>
    <lineage>
        <taxon>Eukaryota</taxon>
        <taxon>Metazoa</taxon>
        <taxon>Chordata</taxon>
        <taxon>Craniata</taxon>
        <taxon>Vertebrata</taxon>
        <taxon>Euteleostomi</taxon>
        <taxon>Actinopterygii</taxon>
        <taxon>Neopterygii</taxon>
        <taxon>Teleostei</taxon>
        <taxon>Neoteleostei</taxon>
        <taxon>Acanthomorphata</taxon>
        <taxon>Ovalentaria</taxon>
        <taxon>Atherinomorphae</taxon>
        <taxon>Cyprinodontiformes</taxon>
        <taxon>Nothobranchiidae</taxon>
        <taxon>Nothobranchius</taxon>
    </lineage>
</organism>